<name>A0ABX8DH72_9GAMM</name>
<proteinExistence type="predicted"/>
<dbReference type="InterPro" id="IPR017896">
    <property type="entry name" value="4Fe4S_Fe-S-bd"/>
</dbReference>
<evidence type="ECO:0000313" key="7">
    <source>
        <dbReference type="Proteomes" id="UP000676428"/>
    </source>
</evidence>
<evidence type="ECO:0000259" key="5">
    <source>
        <dbReference type="PROSITE" id="PS51379"/>
    </source>
</evidence>
<keyword evidence="2" id="KW-0408">Iron</keyword>
<dbReference type="InterPro" id="IPR010208">
    <property type="entry name" value="Ion_transpt_RnfC/RsxC"/>
</dbReference>
<feature type="domain" description="4Fe-4S ferredoxin-type" evidence="5">
    <location>
        <begin position="7"/>
        <end position="36"/>
    </location>
</feature>
<dbReference type="Gene3D" id="3.30.70.20">
    <property type="match status" value="1"/>
</dbReference>
<reference evidence="6 7" key="1">
    <citation type="journal article" date="2012" name="Int. J. Syst. Evol. Microbiol.">
        <title>Shewanella dokdonensis sp. nov., isolated from seawater.</title>
        <authorList>
            <person name="Sung H.R."/>
            <person name="Yoon J.H."/>
            <person name="Ghim S.Y."/>
        </authorList>
    </citation>
    <scope>NUCLEOTIDE SEQUENCE [LARGE SCALE GENOMIC DNA]</scope>
    <source>
        <strain evidence="6 7">DSM 23626</strain>
    </source>
</reference>
<protein>
    <submittedName>
        <fullName evidence="6">4Fe-4S dicluster domain-containing protein</fullName>
    </submittedName>
</protein>
<dbReference type="PANTHER" id="PTHR43034">
    <property type="entry name" value="ION-TRANSLOCATING OXIDOREDUCTASE COMPLEX SUBUNIT C"/>
    <property type="match status" value="1"/>
</dbReference>
<dbReference type="PROSITE" id="PS00198">
    <property type="entry name" value="4FE4S_FER_1"/>
    <property type="match status" value="2"/>
</dbReference>
<gene>
    <name evidence="6" type="ORF">KHX94_05760</name>
</gene>
<dbReference type="InterPro" id="IPR017900">
    <property type="entry name" value="4Fe4S_Fe_S_CS"/>
</dbReference>
<evidence type="ECO:0000256" key="3">
    <source>
        <dbReference type="ARBA" id="ARBA00023014"/>
    </source>
</evidence>
<keyword evidence="3" id="KW-0411">Iron-sulfur</keyword>
<organism evidence="6 7">
    <name type="scientific">Shewanella dokdonensis</name>
    <dbReference type="NCBI Taxonomy" id="712036"/>
    <lineage>
        <taxon>Bacteria</taxon>
        <taxon>Pseudomonadati</taxon>
        <taxon>Pseudomonadota</taxon>
        <taxon>Gammaproteobacteria</taxon>
        <taxon>Alteromonadales</taxon>
        <taxon>Shewanellaceae</taxon>
        <taxon>Shewanella</taxon>
    </lineage>
</organism>
<keyword evidence="1" id="KW-0479">Metal-binding</keyword>
<dbReference type="Pfam" id="PF12838">
    <property type="entry name" value="Fer4_7"/>
    <property type="match status" value="1"/>
</dbReference>
<dbReference type="PROSITE" id="PS51379">
    <property type="entry name" value="4FE4S_FER_2"/>
    <property type="match status" value="2"/>
</dbReference>
<dbReference type="PANTHER" id="PTHR43034:SF2">
    <property type="entry name" value="ION-TRANSLOCATING OXIDOREDUCTASE COMPLEX SUBUNIT C"/>
    <property type="match status" value="1"/>
</dbReference>
<sequence>MALTAAEVRQRTPSDCIRCGQCVRACPMGLMPFQMAAFSRISDFTAAETIGIQHCLGCGACSYVCPSAIPLVQYFLHAKGSLNANRLKAQRAAKAKELNQIRLQRLAEEAAAKQAAKAAKRRERPTRASQPLQELEHD</sequence>
<dbReference type="RefSeq" id="WP_213682714.1">
    <property type="nucleotide sequence ID" value="NZ_CP074572.1"/>
</dbReference>
<evidence type="ECO:0000256" key="2">
    <source>
        <dbReference type="ARBA" id="ARBA00023004"/>
    </source>
</evidence>
<feature type="region of interest" description="Disordered" evidence="4">
    <location>
        <begin position="112"/>
        <end position="138"/>
    </location>
</feature>
<evidence type="ECO:0000256" key="1">
    <source>
        <dbReference type="ARBA" id="ARBA00022723"/>
    </source>
</evidence>
<dbReference type="Proteomes" id="UP000676428">
    <property type="component" value="Chromosome"/>
</dbReference>
<dbReference type="EMBL" id="CP074572">
    <property type="protein sequence ID" value="QVK24101.1"/>
    <property type="molecule type" value="Genomic_DNA"/>
</dbReference>
<keyword evidence="7" id="KW-1185">Reference proteome</keyword>
<evidence type="ECO:0000256" key="4">
    <source>
        <dbReference type="SAM" id="MobiDB-lite"/>
    </source>
</evidence>
<feature type="domain" description="4Fe-4S ferredoxin-type" evidence="5">
    <location>
        <begin position="46"/>
        <end position="74"/>
    </location>
</feature>
<dbReference type="SUPFAM" id="SSF46548">
    <property type="entry name" value="alpha-helical ferredoxin"/>
    <property type="match status" value="1"/>
</dbReference>
<evidence type="ECO:0000313" key="6">
    <source>
        <dbReference type="EMBL" id="QVK24101.1"/>
    </source>
</evidence>
<accession>A0ABX8DH72</accession>